<evidence type="ECO:0000256" key="1">
    <source>
        <dbReference type="SAM" id="MobiDB-lite"/>
    </source>
</evidence>
<dbReference type="Proteomes" id="UP001596183">
    <property type="component" value="Unassembled WGS sequence"/>
</dbReference>
<evidence type="ECO:0000313" key="3">
    <source>
        <dbReference type="EMBL" id="MFC5671298.1"/>
    </source>
</evidence>
<keyword evidence="4" id="KW-1185">Reference proteome</keyword>
<organism evidence="3 4">
    <name type="scientific">Streptomyces incanus</name>
    <dbReference type="NCBI Taxonomy" id="887453"/>
    <lineage>
        <taxon>Bacteria</taxon>
        <taxon>Bacillati</taxon>
        <taxon>Actinomycetota</taxon>
        <taxon>Actinomycetes</taxon>
        <taxon>Kitasatosporales</taxon>
        <taxon>Streptomycetaceae</taxon>
        <taxon>Streptomyces</taxon>
    </lineage>
</organism>
<keyword evidence="2" id="KW-0472">Membrane</keyword>
<accession>A0ABW0XN71</accession>
<feature type="transmembrane region" description="Helical" evidence="2">
    <location>
        <begin position="168"/>
        <end position="192"/>
    </location>
</feature>
<dbReference type="InterPro" id="IPR045931">
    <property type="entry name" value="DUF6350"/>
</dbReference>
<keyword evidence="2" id="KW-0812">Transmembrane</keyword>
<protein>
    <submittedName>
        <fullName evidence="3">DUF6350 family protein</fullName>
    </submittedName>
</protein>
<feature type="transmembrane region" description="Helical" evidence="2">
    <location>
        <begin position="270"/>
        <end position="292"/>
    </location>
</feature>
<proteinExistence type="predicted"/>
<keyword evidence="2" id="KW-1133">Transmembrane helix</keyword>
<feature type="transmembrane region" description="Helical" evidence="2">
    <location>
        <begin position="228"/>
        <end position="250"/>
    </location>
</feature>
<dbReference type="Pfam" id="PF19877">
    <property type="entry name" value="DUF6350"/>
    <property type="match status" value="1"/>
</dbReference>
<reference evidence="4" key="1">
    <citation type="journal article" date="2019" name="Int. J. Syst. Evol. Microbiol.">
        <title>The Global Catalogue of Microorganisms (GCM) 10K type strain sequencing project: providing services to taxonomists for standard genome sequencing and annotation.</title>
        <authorList>
            <consortium name="The Broad Institute Genomics Platform"/>
            <consortium name="The Broad Institute Genome Sequencing Center for Infectious Disease"/>
            <person name="Wu L."/>
            <person name="Ma J."/>
        </authorList>
    </citation>
    <scope>NUCLEOTIDE SEQUENCE [LARGE SCALE GENOMIC DNA]</scope>
    <source>
        <strain evidence="4">JCM 13852</strain>
    </source>
</reference>
<feature type="transmembrane region" description="Helical" evidence="2">
    <location>
        <begin position="141"/>
        <end position="162"/>
    </location>
</feature>
<feature type="compositionally biased region" description="Pro residues" evidence="1">
    <location>
        <begin position="543"/>
        <end position="552"/>
    </location>
</feature>
<evidence type="ECO:0000313" key="4">
    <source>
        <dbReference type="Proteomes" id="UP001596183"/>
    </source>
</evidence>
<feature type="transmembrane region" description="Helical" evidence="2">
    <location>
        <begin position="384"/>
        <end position="405"/>
    </location>
</feature>
<feature type="region of interest" description="Disordered" evidence="1">
    <location>
        <begin position="484"/>
        <end position="552"/>
    </location>
</feature>
<name>A0ABW0XN71_9ACTN</name>
<sequence length="552" mass="55530">MAGVIQTTARRMRPTLLLTRMRDRSPGLGSALLGGALAAGLGLAAFAMLVMLLWISSPYPDSGPDGALNTAAALWLLAHGAELVRTDTLSGVPAPLGVPPLLLLALPVWLLHRAARDATDGGASDSSDASDDAPLVDGPTAWAGVVLGYLAVSTPAVFYAAGGELRPVWASVGVCVPLVAVVAAGVGVWRAYGCPRGPLERAVGALLPRGVRHLLLGPDGRRGVATRAAAAGAAVLVGGGALLLTMSLLWHGGETQVAFLRLTEGWSGRVAVLLLGVTLLPNAAVWAASYALGPGFLLGVGHAVTPLSASPAPLLPAFPLLAAVPDAGAGTPVNWAAGTVPLAAGAVAGWYVAKGATTAGHPVEPGGERSGQGPDAVWSPGRTAGVAGVAAALCAALLAMLAALAGGPMGVAALSRFGPVWWRTGGATLVWIGLVATVTALAVRAWRCRTPRSERAERAPAGADEGLWTGVRVGAWARIPKIGSLRRGSPEGDTGATAGGRRLRGAAGPYDLLPADPVPDRDPLISRGPLSRALPESALPTAPETPKPPPAQ</sequence>
<feature type="transmembrane region" description="Helical" evidence="2">
    <location>
        <begin position="425"/>
        <end position="446"/>
    </location>
</feature>
<evidence type="ECO:0000256" key="2">
    <source>
        <dbReference type="SAM" id="Phobius"/>
    </source>
</evidence>
<dbReference type="RefSeq" id="WP_381211140.1">
    <property type="nucleotide sequence ID" value="NZ_JBHSPC010000037.1"/>
</dbReference>
<dbReference type="EMBL" id="JBHSPC010000037">
    <property type="protein sequence ID" value="MFC5671298.1"/>
    <property type="molecule type" value="Genomic_DNA"/>
</dbReference>
<gene>
    <name evidence="3" type="ORF">ACFP2V_14585</name>
</gene>
<feature type="compositionally biased region" description="Low complexity" evidence="1">
    <location>
        <begin position="492"/>
        <end position="508"/>
    </location>
</feature>
<feature type="transmembrane region" description="Helical" evidence="2">
    <location>
        <begin position="92"/>
        <end position="111"/>
    </location>
</feature>
<comment type="caution">
    <text evidence="3">The sequence shown here is derived from an EMBL/GenBank/DDBJ whole genome shotgun (WGS) entry which is preliminary data.</text>
</comment>
<feature type="transmembrane region" description="Helical" evidence="2">
    <location>
        <begin position="30"/>
        <end position="55"/>
    </location>
</feature>